<dbReference type="Gene3D" id="2.130.10.130">
    <property type="entry name" value="Integrin alpha, N-terminal"/>
    <property type="match status" value="1"/>
</dbReference>
<dbReference type="InterPro" id="IPR011519">
    <property type="entry name" value="UnbV_ASPIC"/>
</dbReference>
<dbReference type="EMBL" id="BAAAQN010000036">
    <property type="protein sequence ID" value="GAA2044146.1"/>
    <property type="molecule type" value="Genomic_DNA"/>
</dbReference>
<dbReference type="SUPFAM" id="SSF69318">
    <property type="entry name" value="Integrin alpha N-terminal domain"/>
    <property type="match status" value="1"/>
</dbReference>
<dbReference type="Pfam" id="PF13517">
    <property type="entry name" value="FG-GAP_3"/>
    <property type="match status" value="1"/>
</dbReference>
<feature type="domain" description="ASPIC/UnbV" evidence="2">
    <location>
        <begin position="578"/>
        <end position="633"/>
    </location>
</feature>
<dbReference type="InterPro" id="IPR013517">
    <property type="entry name" value="FG-GAP"/>
</dbReference>
<name>A0ABN2UWA3_9ACTN</name>
<comment type="caution">
    <text evidence="3">The sequence shown here is derived from an EMBL/GenBank/DDBJ whole genome shotgun (WGS) entry which is preliminary data.</text>
</comment>
<evidence type="ECO:0000256" key="1">
    <source>
        <dbReference type="ARBA" id="ARBA00022729"/>
    </source>
</evidence>
<dbReference type="Proteomes" id="UP001500751">
    <property type="component" value="Unassembled WGS sequence"/>
</dbReference>
<reference evidence="3 4" key="1">
    <citation type="journal article" date="2019" name="Int. J. Syst. Evol. Microbiol.">
        <title>The Global Catalogue of Microorganisms (GCM) 10K type strain sequencing project: providing services to taxonomists for standard genome sequencing and annotation.</title>
        <authorList>
            <consortium name="The Broad Institute Genomics Platform"/>
            <consortium name="The Broad Institute Genome Sequencing Center for Infectious Disease"/>
            <person name="Wu L."/>
            <person name="Ma J."/>
        </authorList>
    </citation>
    <scope>NUCLEOTIDE SEQUENCE [LARGE SCALE GENOMIC DNA]</scope>
    <source>
        <strain evidence="3 4">JCM 16014</strain>
    </source>
</reference>
<dbReference type="InterPro" id="IPR028994">
    <property type="entry name" value="Integrin_alpha_N"/>
</dbReference>
<dbReference type="PANTHER" id="PTHR16026">
    <property type="entry name" value="CARTILAGE ACIDIC PROTEIN 1"/>
    <property type="match status" value="1"/>
</dbReference>
<keyword evidence="4" id="KW-1185">Reference proteome</keyword>
<dbReference type="Pfam" id="PF07593">
    <property type="entry name" value="UnbV_ASPIC"/>
    <property type="match status" value="1"/>
</dbReference>
<gene>
    <name evidence="3" type="ORF">GCM10009839_54550</name>
</gene>
<evidence type="ECO:0000313" key="3">
    <source>
        <dbReference type="EMBL" id="GAA2044146.1"/>
    </source>
</evidence>
<protein>
    <submittedName>
        <fullName evidence="3">CRTAC1 family protein</fullName>
    </submittedName>
</protein>
<evidence type="ECO:0000313" key="4">
    <source>
        <dbReference type="Proteomes" id="UP001500751"/>
    </source>
</evidence>
<dbReference type="InterPro" id="IPR027039">
    <property type="entry name" value="Crtac1"/>
</dbReference>
<organism evidence="3 4">
    <name type="scientific">Catenulispora yoronensis</name>
    <dbReference type="NCBI Taxonomy" id="450799"/>
    <lineage>
        <taxon>Bacteria</taxon>
        <taxon>Bacillati</taxon>
        <taxon>Actinomycetota</taxon>
        <taxon>Actinomycetes</taxon>
        <taxon>Catenulisporales</taxon>
        <taxon>Catenulisporaceae</taxon>
        <taxon>Catenulispora</taxon>
    </lineage>
</organism>
<dbReference type="PANTHER" id="PTHR16026:SF0">
    <property type="entry name" value="CARTILAGE ACIDIC PROTEIN 1"/>
    <property type="match status" value="1"/>
</dbReference>
<sequence length="661" mass="70462">MAFSERLRRMVPGIAALVLGIAMVFISNAPVSATGADAAARGFSFQEKPIAYPPGYDSLPHQTLRQVNPAYYKIRSWISSVGAGVAINDLVGHGRADAMCIVDTRTDKVVVTYTPTAVEADRFTPFLLDPAPLPYDASSMAPMGCTPGDFTGDGRMDLLVSYWGRTPVLFLAKSDSTSLSASSYKPVELVPASSPDGLYHGPQWNTNAIAVGDFAGHGHPDIIVGNYFPDSAVLDPHGQKNVHMPNSLSSANNGGGAHVLRWVGADSGPDPTAAYVEDKDAVPFPNSAGWTLAIASADLTGTGLPDVYVANDFGHAFMLHNVSDGKTIKFQTVFGKRTATTPKSFVLGNGSFKGMGVDFADLDGTGRFDMMVSNITTAWGLEESNFLWKNQAADNAEMKKDLDSGYAPFVQKAQQYGVAWTGWCWDVKMADFLNSGTPEILQTDGFVKGDIDRWPWLQEMAMMNDDLLSNPAMWPNVGPGDDIAGDQAMAFYARNSDGKFVDVSKQLGLDVPTPTRGVAIGDTTGTGRLDFAVSRQFGAPAFYANTATALGDYLDLHLVRPSTDNAANTGLEGAGTPAYGATVTVKTADGHTQVSQLDGGSGHTGKRSFDVHFGFGGYMGPVQVHLEWRDIQGQLHTQDTQLTEGSHTLMLSGNAQEVPAS</sequence>
<dbReference type="RefSeq" id="WP_344668512.1">
    <property type="nucleotide sequence ID" value="NZ_BAAAQN010000036.1"/>
</dbReference>
<keyword evidence="1" id="KW-0732">Signal</keyword>
<accession>A0ABN2UWA3</accession>
<proteinExistence type="predicted"/>
<evidence type="ECO:0000259" key="2">
    <source>
        <dbReference type="Pfam" id="PF07593"/>
    </source>
</evidence>